<name>A0A397G230_ASPTH</name>
<dbReference type="Gene3D" id="3.90.1300.10">
    <property type="entry name" value="Amidase signature (AS) domain"/>
    <property type="match status" value="1"/>
</dbReference>
<dbReference type="VEuPathDB" id="FungiDB:CDV56_102807"/>
<protein>
    <recommendedName>
        <fullName evidence="1">Amidase domain-containing protein</fullName>
    </recommendedName>
</protein>
<feature type="domain" description="Amidase" evidence="1">
    <location>
        <begin position="82"/>
        <end position="323"/>
    </location>
</feature>
<dbReference type="EMBL" id="NKHU02000301">
    <property type="protein sequence ID" value="RHZ45092.1"/>
    <property type="molecule type" value="Genomic_DNA"/>
</dbReference>
<dbReference type="RefSeq" id="XP_026610585.1">
    <property type="nucleotide sequence ID" value="XM_026756426.1"/>
</dbReference>
<dbReference type="SUPFAM" id="SSF75304">
    <property type="entry name" value="Amidase signature (AS) enzymes"/>
    <property type="match status" value="1"/>
</dbReference>
<evidence type="ECO:0000259" key="1">
    <source>
        <dbReference type="Pfam" id="PF01425"/>
    </source>
</evidence>
<sequence>MNLPSINKQCFVASETLNLVNASIRDLKRVLDASVITSVQLVTIYLQRIAKYDCNGPSLNQIPVPNPKIFEEAQASDNYRASVEGLTVAAGSPPFADLNFSCDATIVSSLRKAGAIVLGKTNMPAMAGGGGQRGLYGRSKSPYNPKYSTTAYASRSSNSAGTPTTASFTAFGFAGETVSSGRSPASNNALVRYSPSRGVIPFQGQWPLYLTCDVIVPHAQTVKELLDILNVIMTDNPNPIGDFWRGQSVCPIPLSSQVWPVDCQSLEDPHSLKGKQITIPMRYIRKQFPTAVNALNAFTSSVHDLWLKAQTTLESLGATVIPWPEHRHSLNAHSMDEHRTMPDDHYWMGRFPPPNGDTSYPNLTVADADMIHPHIAPMDDPTMHTEVENHVRYMDMIEAGRYQGPREMWKRDLEDWMDSNSFNLVVFPTNGDVARADSEEL</sequence>
<dbReference type="STRING" id="41047.A0A397G230"/>
<dbReference type="AlphaFoldDB" id="A0A397G230"/>
<dbReference type="InterPro" id="IPR023631">
    <property type="entry name" value="Amidase_dom"/>
</dbReference>
<gene>
    <name evidence="2" type="ORF">CDV56_102807</name>
</gene>
<dbReference type="InterPro" id="IPR036928">
    <property type="entry name" value="AS_sf"/>
</dbReference>
<proteinExistence type="predicted"/>
<reference evidence="2" key="1">
    <citation type="submission" date="2018-08" db="EMBL/GenBank/DDBJ databases">
        <title>Draft genome sequence of azole-resistant Aspergillus thermomutatus (Neosartorya pseudofischeri) strain HMR AF 39, isolated from a human nasal aspirate.</title>
        <authorList>
            <person name="Parent-Michaud M."/>
            <person name="Dufresne P.J."/>
            <person name="Fournier E."/>
            <person name="Martineau C."/>
            <person name="Moreira S."/>
            <person name="Perkins V."/>
            <person name="De Repentigny L."/>
            <person name="Dufresne S.F."/>
        </authorList>
    </citation>
    <scope>NUCLEOTIDE SEQUENCE [LARGE SCALE GENOMIC DNA]</scope>
    <source>
        <strain evidence="2">HMR AF 39</strain>
    </source>
</reference>
<dbReference type="PANTHER" id="PTHR42678:SF11">
    <property type="entry name" value="AMIDASE FAMILY PROTEIN"/>
    <property type="match status" value="1"/>
</dbReference>
<dbReference type="Proteomes" id="UP000215305">
    <property type="component" value="Unassembled WGS sequence"/>
</dbReference>
<dbReference type="Pfam" id="PF01425">
    <property type="entry name" value="Amidase"/>
    <property type="match status" value="1"/>
</dbReference>
<evidence type="ECO:0000313" key="2">
    <source>
        <dbReference type="EMBL" id="RHZ45092.1"/>
    </source>
</evidence>
<comment type="caution">
    <text evidence="2">The sequence shown here is derived from an EMBL/GenBank/DDBJ whole genome shotgun (WGS) entry which is preliminary data.</text>
</comment>
<dbReference type="PANTHER" id="PTHR42678">
    <property type="entry name" value="AMIDASE"/>
    <property type="match status" value="1"/>
</dbReference>
<dbReference type="OrthoDB" id="566138at2759"/>
<accession>A0A397G230</accession>
<organism evidence="2 3">
    <name type="scientific">Aspergillus thermomutatus</name>
    <name type="common">Neosartorya pseudofischeri</name>
    <dbReference type="NCBI Taxonomy" id="41047"/>
    <lineage>
        <taxon>Eukaryota</taxon>
        <taxon>Fungi</taxon>
        <taxon>Dikarya</taxon>
        <taxon>Ascomycota</taxon>
        <taxon>Pezizomycotina</taxon>
        <taxon>Eurotiomycetes</taxon>
        <taxon>Eurotiomycetidae</taxon>
        <taxon>Eurotiales</taxon>
        <taxon>Aspergillaceae</taxon>
        <taxon>Aspergillus</taxon>
        <taxon>Aspergillus subgen. Fumigati</taxon>
    </lineage>
</organism>
<evidence type="ECO:0000313" key="3">
    <source>
        <dbReference type="Proteomes" id="UP000215305"/>
    </source>
</evidence>
<dbReference type="GeneID" id="38124781"/>
<keyword evidence="3" id="KW-1185">Reference proteome</keyword>